<dbReference type="STRING" id="63057.A0A2P5BW84"/>
<reference evidence="2" key="1">
    <citation type="submission" date="2016-06" db="EMBL/GenBank/DDBJ databases">
        <title>Parallel loss of symbiosis genes in relatives of nitrogen-fixing non-legume Parasponia.</title>
        <authorList>
            <person name="Van Velzen R."/>
            <person name="Holmer R."/>
            <person name="Bu F."/>
            <person name="Rutten L."/>
            <person name="Van Zeijl A."/>
            <person name="Liu W."/>
            <person name="Santuari L."/>
            <person name="Cao Q."/>
            <person name="Sharma T."/>
            <person name="Shen D."/>
            <person name="Roswanjaya Y."/>
            <person name="Wardhani T."/>
            <person name="Kalhor M.S."/>
            <person name="Jansen J."/>
            <person name="Van den Hoogen J."/>
            <person name="Gungor B."/>
            <person name="Hartog M."/>
            <person name="Hontelez J."/>
            <person name="Verver J."/>
            <person name="Yang W.-C."/>
            <person name="Schijlen E."/>
            <person name="Repin R."/>
            <person name="Schilthuizen M."/>
            <person name="Schranz E."/>
            <person name="Heidstra R."/>
            <person name="Miyata K."/>
            <person name="Fedorova E."/>
            <person name="Kohlen W."/>
            <person name="Bisseling T."/>
            <person name="Smit S."/>
            <person name="Geurts R."/>
        </authorList>
    </citation>
    <scope>NUCLEOTIDE SEQUENCE [LARGE SCALE GENOMIC DNA]</scope>
    <source>
        <strain evidence="2">cv. RG33-2</strain>
    </source>
</reference>
<keyword evidence="2" id="KW-1185">Reference proteome</keyword>
<dbReference type="InParanoid" id="A0A2P5BW84"/>
<dbReference type="AlphaFoldDB" id="A0A2P5BW84"/>
<sequence length="100" mass="11375">MEKLKLDLLQDSLNKHPNTTTRLDLASVILNDLSLYPKRMEKFVPLTASLYINRTVDNADKGVPFTASIYVVRIVDDSNKALVDDLLHRRDLLGFLDIYG</sequence>
<name>A0A2P5BW84_TREOI</name>
<dbReference type="OrthoDB" id="10267474at2759"/>
<comment type="caution">
    <text evidence="1">The sequence shown here is derived from an EMBL/GenBank/DDBJ whole genome shotgun (WGS) entry which is preliminary data.</text>
</comment>
<protein>
    <submittedName>
        <fullName evidence="1">Uncharacterized protein</fullName>
    </submittedName>
</protein>
<evidence type="ECO:0000313" key="2">
    <source>
        <dbReference type="Proteomes" id="UP000237000"/>
    </source>
</evidence>
<evidence type="ECO:0000313" key="1">
    <source>
        <dbReference type="EMBL" id="PON53054.1"/>
    </source>
</evidence>
<dbReference type="Proteomes" id="UP000237000">
    <property type="component" value="Unassembled WGS sequence"/>
</dbReference>
<dbReference type="EMBL" id="JXTC01000450">
    <property type="protein sequence ID" value="PON53054.1"/>
    <property type="molecule type" value="Genomic_DNA"/>
</dbReference>
<organism evidence="1 2">
    <name type="scientific">Trema orientale</name>
    <name type="common">Charcoal tree</name>
    <name type="synonym">Celtis orientalis</name>
    <dbReference type="NCBI Taxonomy" id="63057"/>
    <lineage>
        <taxon>Eukaryota</taxon>
        <taxon>Viridiplantae</taxon>
        <taxon>Streptophyta</taxon>
        <taxon>Embryophyta</taxon>
        <taxon>Tracheophyta</taxon>
        <taxon>Spermatophyta</taxon>
        <taxon>Magnoliopsida</taxon>
        <taxon>eudicotyledons</taxon>
        <taxon>Gunneridae</taxon>
        <taxon>Pentapetalae</taxon>
        <taxon>rosids</taxon>
        <taxon>fabids</taxon>
        <taxon>Rosales</taxon>
        <taxon>Cannabaceae</taxon>
        <taxon>Trema</taxon>
    </lineage>
</organism>
<accession>A0A2P5BW84</accession>
<gene>
    <name evidence="1" type="ORF">TorRG33x02_306600</name>
</gene>
<proteinExistence type="predicted"/>